<proteinExistence type="predicted"/>
<feature type="transmembrane region" description="Helical" evidence="1">
    <location>
        <begin position="107"/>
        <end position="131"/>
    </location>
</feature>
<feature type="transmembrane region" description="Helical" evidence="1">
    <location>
        <begin position="21"/>
        <end position="40"/>
    </location>
</feature>
<dbReference type="Proteomes" id="UP000886817">
    <property type="component" value="Unassembled WGS sequence"/>
</dbReference>
<keyword evidence="1" id="KW-1133">Transmembrane helix</keyword>
<keyword evidence="1" id="KW-0812">Transmembrane</keyword>
<evidence type="ECO:0000313" key="3">
    <source>
        <dbReference type="Proteomes" id="UP000886817"/>
    </source>
</evidence>
<evidence type="ECO:0000256" key="1">
    <source>
        <dbReference type="SAM" id="Phobius"/>
    </source>
</evidence>
<dbReference type="AlphaFoldDB" id="A0A9D2B316"/>
<feature type="transmembrane region" description="Helical" evidence="1">
    <location>
        <begin position="60"/>
        <end position="81"/>
    </location>
</feature>
<comment type="caution">
    <text evidence="2">The sequence shown here is derived from an EMBL/GenBank/DDBJ whole genome shotgun (WGS) entry which is preliminary data.</text>
</comment>
<accession>A0A9D2B316</accession>
<feature type="transmembrane region" description="Helical" evidence="1">
    <location>
        <begin position="143"/>
        <end position="160"/>
    </location>
</feature>
<protein>
    <submittedName>
        <fullName evidence="2">ABC transporter permease</fullName>
    </submittedName>
</protein>
<name>A0A9D2B316_9FIRM</name>
<reference evidence="2" key="2">
    <citation type="submission" date="2021-04" db="EMBL/GenBank/DDBJ databases">
        <authorList>
            <person name="Gilroy R."/>
        </authorList>
    </citation>
    <scope>NUCLEOTIDE SEQUENCE</scope>
    <source>
        <strain evidence="2">ChiSjej1B19-8411</strain>
    </source>
</reference>
<dbReference type="CDD" id="cd21809">
    <property type="entry name" value="ABC-2_lan_permease-like"/>
    <property type="match status" value="1"/>
</dbReference>
<dbReference type="EMBL" id="DXEX01000068">
    <property type="protein sequence ID" value="HIX58631.1"/>
    <property type="molecule type" value="Genomic_DNA"/>
</dbReference>
<keyword evidence="1" id="KW-0472">Membrane</keyword>
<sequence length="256" mass="29664">MKKSGNFSRQYRAEKQKLRRRFVWLCPLAFLGILFLWLTWSLRTSDARTLAQGYTTLFYQLPLVNSIMMPILLAVIASRLCDMEIKGHTLKLLYTLQKRNSFYHCKFFFGVRYLILYLTGEFLLVLLMGKLFSFTEPFPVQEGLLYVLTSLVTGMIVLSIQQTASLLSDNQIFPLALGLAGSFLGLFSMFFPKAVSLLVVWSYFAMFTPIGMNWDPQTRIIEYYAIPFPTLHFLLFCLMGILLYFAGKYLFSRKEV</sequence>
<feature type="transmembrane region" description="Helical" evidence="1">
    <location>
        <begin position="172"/>
        <end position="204"/>
    </location>
</feature>
<organism evidence="2 3">
    <name type="scientific">Candidatus Blautia gallistercoris</name>
    <dbReference type="NCBI Taxonomy" id="2838490"/>
    <lineage>
        <taxon>Bacteria</taxon>
        <taxon>Bacillati</taxon>
        <taxon>Bacillota</taxon>
        <taxon>Clostridia</taxon>
        <taxon>Lachnospirales</taxon>
        <taxon>Lachnospiraceae</taxon>
        <taxon>Blautia</taxon>
    </lineage>
</organism>
<feature type="transmembrane region" description="Helical" evidence="1">
    <location>
        <begin position="224"/>
        <end position="246"/>
    </location>
</feature>
<dbReference type="Pfam" id="PF12730">
    <property type="entry name" value="ABC2_membrane_4"/>
    <property type="match status" value="1"/>
</dbReference>
<gene>
    <name evidence="2" type="ORF">IAA45_02820</name>
</gene>
<reference evidence="2" key="1">
    <citation type="journal article" date="2021" name="PeerJ">
        <title>Extensive microbial diversity within the chicken gut microbiome revealed by metagenomics and culture.</title>
        <authorList>
            <person name="Gilroy R."/>
            <person name="Ravi A."/>
            <person name="Getino M."/>
            <person name="Pursley I."/>
            <person name="Horton D.L."/>
            <person name="Alikhan N.F."/>
            <person name="Baker D."/>
            <person name="Gharbi K."/>
            <person name="Hall N."/>
            <person name="Watson M."/>
            <person name="Adriaenssens E.M."/>
            <person name="Foster-Nyarko E."/>
            <person name="Jarju S."/>
            <person name="Secka A."/>
            <person name="Antonio M."/>
            <person name="Oren A."/>
            <person name="Chaudhuri R.R."/>
            <person name="La Ragione R."/>
            <person name="Hildebrand F."/>
            <person name="Pallen M.J."/>
        </authorList>
    </citation>
    <scope>NUCLEOTIDE SEQUENCE</scope>
    <source>
        <strain evidence="2">ChiSjej1B19-8411</strain>
    </source>
</reference>
<evidence type="ECO:0000313" key="2">
    <source>
        <dbReference type="EMBL" id="HIX58631.1"/>
    </source>
</evidence>